<dbReference type="InterPro" id="IPR035897">
    <property type="entry name" value="Toll_tir_struct_dom_sf"/>
</dbReference>
<dbReference type="CDD" id="cd08311">
    <property type="entry name" value="Death_p75NR"/>
    <property type="match status" value="1"/>
</dbReference>
<dbReference type="Gene3D" id="1.25.10.10">
    <property type="entry name" value="Leucine-rich Repeat Variant"/>
    <property type="match status" value="1"/>
</dbReference>
<evidence type="ECO:0000313" key="4">
    <source>
        <dbReference type="EMBL" id="PVD19283.1"/>
    </source>
</evidence>
<protein>
    <submittedName>
        <fullName evidence="4">Uncharacterized protein</fullName>
    </submittedName>
</protein>
<dbReference type="SUPFAM" id="SSF48371">
    <property type="entry name" value="ARM repeat"/>
    <property type="match status" value="1"/>
</dbReference>
<feature type="compositionally biased region" description="Polar residues" evidence="1">
    <location>
        <begin position="1205"/>
        <end position="1215"/>
    </location>
</feature>
<dbReference type="PROSITE" id="PS50017">
    <property type="entry name" value="DEATH_DOMAIN"/>
    <property type="match status" value="1"/>
</dbReference>
<accession>A0A2T7NDN5</accession>
<feature type="domain" description="TIR" evidence="3">
    <location>
        <begin position="786"/>
        <end position="899"/>
    </location>
</feature>
<dbReference type="EMBL" id="PZQS01000013">
    <property type="protein sequence ID" value="PVD19283.1"/>
    <property type="molecule type" value="Genomic_DNA"/>
</dbReference>
<organism evidence="4 5">
    <name type="scientific">Pomacea canaliculata</name>
    <name type="common">Golden apple snail</name>
    <dbReference type="NCBI Taxonomy" id="400727"/>
    <lineage>
        <taxon>Eukaryota</taxon>
        <taxon>Metazoa</taxon>
        <taxon>Spiralia</taxon>
        <taxon>Lophotrochozoa</taxon>
        <taxon>Mollusca</taxon>
        <taxon>Gastropoda</taxon>
        <taxon>Caenogastropoda</taxon>
        <taxon>Architaenioglossa</taxon>
        <taxon>Ampullarioidea</taxon>
        <taxon>Ampullariidae</taxon>
        <taxon>Pomacea</taxon>
    </lineage>
</organism>
<dbReference type="Pfam" id="PF13676">
    <property type="entry name" value="TIR_2"/>
    <property type="match status" value="2"/>
</dbReference>
<dbReference type="InterPro" id="IPR011029">
    <property type="entry name" value="DEATH-like_dom_sf"/>
</dbReference>
<dbReference type="Proteomes" id="UP000245119">
    <property type="component" value="Linkage Group LG13"/>
</dbReference>
<dbReference type="PROSITE" id="PS50104">
    <property type="entry name" value="TIR"/>
    <property type="match status" value="1"/>
</dbReference>
<dbReference type="Pfam" id="PF00531">
    <property type="entry name" value="Death"/>
    <property type="match status" value="1"/>
</dbReference>
<gene>
    <name evidence="4" type="ORF">C0Q70_19769</name>
</gene>
<dbReference type="OrthoDB" id="6078042at2759"/>
<dbReference type="PANTHER" id="PTHR47508:SF1">
    <property type="entry name" value="NON-SPECIFIC SERINE_THREONINE PROTEIN KINASE"/>
    <property type="match status" value="1"/>
</dbReference>
<dbReference type="GO" id="GO:0007165">
    <property type="term" value="P:signal transduction"/>
    <property type="evidence" value="ECO:0007669"/>
    <property type="project" value="InterPro"/>
</dbReference>
<evidence type="ECO:0000259" key="2">
    <source>
        <dbReference type="PROSITE" id="PS50017"/>
    </source>
</evidence>
<feature type="region of interest" description="Disordered" evidence="1">
    <location>
        <begin position="1123"/>
        <end position="1215"/>
    </location>
</feature>
<dbReference type="SUPFAM" id="SSF52200">
    <property type="entry name" value="Toll/Interleukin receptor TIR domain"/>
    <property type="match status" value="2"/>
</dbReference>
<comment type="caution">
    <text evidence="4">The sequence shown here is derived from an EMBL/GenBank/DDBJ whole genome shotgun (WGS) entry which is preliminary data.</text>
</comment>
<dbReference type="InterPro" id="IPR000157">
    <property type="entry name" value="TIR_dom"/>
</dbReference>
<feature type="compositionally biased region" description="Basic and acidic residues" evidence="1">
    <location>
        <begin position="1135"/>
        <end position="1156"/>
    </location>
</feature>
<proteinExistence type="predicted"/>
<reference evidence="4 5" key="1">
    <citation type="submission" date="2018-04" db="EMBL/GenBank/DDBJ databases">
        <title>The genome of golden apple snail Pomacea canaliculata provides insight into stress tolerance and invasive adaptation.</title>
        <authorList>
            <person name="Liu C."/>
            <person name="Liu B."/>
            <person name="Ren Y."/>
            <person name="Zhang Y."/>
            <person name="Wang H."/>
            <person name="Li S."/>
            <person name="Jiang F."/>
            <person name="Yin L."/>
            <person name="Zhang G."/>
            <person name="Qian W."/>
            <person name="Fan W."/>
        </authorList>
    </citation>
    <scope>NUCLEOTIDE SEQUENCE [LARGE SCALE GENOMIC DNA]</scope>
    <source>
        <strain evidence="4">SZHN2017</strain>
        <tissue evidence="4">Muscle</tissue>
    </source>
</reference>
<dbReference type="SMART" id="SM00005">
    <property type="entry name" value="DEATH"/>
    <property type="match status" value="1"/>
</dbReference>
<sequence length="1215" mass="136811">MDFTYERGTLEVSNIFTHISANVLIFHSFVSLSQCLSQPLSVYVQDTAGALEEVYNEILDLALDLTVKKVGCDGTKPHFEAIGDFFNSIEPKNVKGKGKLFEGLITKFIHLLDHVKDETYLTLTFAKPVMEECLSPAMGKNGKMKSLPTSYLPQYSSHVKELFQLLSNFTLPDWLTDTEREECYEYHNNTVEHLLQGFETAKLVGEITGDMVHRALDIMESRNPELFAAGKEIANKISFNIKKDKALIMETVRRITAALADDSYGWNGEGDYWKLNGLTIDLFAKAMDCVKAFTWEEYDELIALVKFCQEADPIHPETGSAGSVTYILLCQAGFKVIAWLKTMNEIQRAAPLVPGVLDMLTSYDDNVRSIASAMMTIISLSGDLFAPYIDRVIKMFLDTEDSSLLTSVLYSYEYNPQPLAEHFQALFNYLDSGDSSVRSNMLQLIQKVAKHQPDLFTKDNMVALMKEAREDAGNQIQLLMTMEEITKKRSDKITPHLNELMNLSLWQPLSLSFINRILQFYALKLEGNNEAGIPEIMNCMIKQVETYDDKTATLAALNAMRLIGYKHRAAIEKHRSRIEKIKEETKDGDYRILCGQILDMLDGRSVDKIVDDLKALQVEVADIDIRVNDNEKVVTEVKDTVKRQGQDIDIVKKDVAGQGQRLDQVEETVEDTVIKVEEIDGKTLSHAPFWSRDVAKLLNPEAEHDWRLLSSRLGYSNDDIRSWAQQHDPCMAMLNEWYATHKTREATFAVLTALQAMSRLDAAVIVENAMKNAEAVVEDEEFEYTKPPDIFLSYQWGHQSEVRLLRQHLEMAGYSCWMDVGQMGGGDKLFEKIDSGIRGAKVVISCVTEKYAKSPNCNREVNLSVSLGKPIIPLLMEKTTWPPPGSMGPIFSEYLFVRFFQRDKEQTTDQRYWPLDKFQELLMQLSMNGVTPDEAAVQPEYKNWWIPKIEEVTVDKNRSKKGETQSAPVAAATSDKVSASPDVFISYQWGRQPQIVKLYRSLTALGYTCWLDIMQMGGGDSLYDKIDRGLRGCRVVLSCVTPKYALSANCRREVSLADALHKPIVPLLLETTSWPPPGPMGPILTQLLYIDCTGDPSLQEKWQGSKFDEIVAKIDQHINPLTTSVVQSQVNPQVKDPRPKDATAAPPDREGVKGKGENQSQDHFGKNDNNNVARTVSETSLSSKNGHEGHNESYNRGAMPRMAQVKTTSGCCVIS</sequence>
<name>A0A2T7NDN5_POMCA</name>
<feature type="compositionally biased region" description="Polar residues" evidence="1">
    <location>
        <begin position="1123"/>
        <end position="1132"/>
    </location>
</feature>
<evidence type="ECO:0000313" key="5">
    <source>
        <dbReference type="Proteomes" id="UP000245119"/>
    </source>
</evidence>
<feature type="domain" description="Death" evidence="2">
    <location>
        <begin position="705"/>
        <end position="770"/>
    </location>
</feature>
<dbReference type="Gene3D" id="1.10.533.10">
    <property type="entry name" value="Death Domain, Fas"/>
    <property type="match status" value="1"/>
</dbReference>
<feature type="compositionally biased region" description="Polar residues" evidence="1">
    <location>
        <begin position="1157"/>
        <end position="1184"/>
    </location>
</feature>
<dbReference type="InterPro" id="IPR000488">
    <property type="entry name" value="Death_dom"/>
</dbReference>
<dbReference type="PANTHER" id="PTHR47508">
    <property type="entry name" value="SAM DOMAIN-CONTAINING PROTEIN-RELATED"/>
    <property type="match status" value="1"/>
</dbReference>
<keyword evidence="5" id="KW-1185">Reference proteome</keyword>
<dbReference type="AlphaFoldDB" id="A0A2T7NDN5"/>
<dbReference type="Gene3D" id="3.40.50.10140">
    <property type="entry name" value="Toll/interleukin-1 receptor homology (TIR) domain"/>
    <property type="match status" value="2"/>
</dbReference>
<evidence type="ECO:0000256" key="1">
    <source>
        <dbReference type="SAM" id="MobiDB-lite"/>
    </source>
</evidence>
<evidence type="ECO:0000259" key="3">
    <source>
        <dbReference type="PROSITE" id="PS50104"/>
    </source>
</evidence>
<dbReference type="SUPFAM" id="SSF47986">
    <property type="entry name" value="DEATH domain"/>
    <property type="match status" value="1"/>
</dbReference>
<dbReference type="InterPro" id="IPR011989">
    <property type="entry name" value="ARM-like"/>
</dbReference>
<dbReference type="InterPro" id="IPR016024">
    <property type="entry name" value="ARM-type_fold"/>
</dbReference>